<evidence type="ECO:0000256" key="1">
    <source>
        <dbReference type="ARBA" id="ARBA00023125"/>
    </source>
</evidence>
<protein>
    <recommendedName>
        <fullName evidence="2">Nucleoid-associated protein CVN68_07235</fullName>
    </recommendedName>
</protein>
<dbReference type="EMBL" id="CP024923">
    <property type="protein sequence ID" value="ATY31786.1"/>
    <property type="molecule type" value="Genomic_DNA"/>
</dbReference>
<dbReference type="SUPFAM" id="SSF82607">
    <property type="entry name" value="YbaB-like"/>
    <property type="match status" value="1"/>
</dbReference>
<comment type="subcellular location">
    <subcellularLocation>
        <location evidence="2">Cytoplasm</location>
        <location evidence="2">Nucleoid</location>
    </subcellularLocation>
</comment>
<dbReference type="PANTHER" id="PTHR33449">
    <property type="entry name" value="NUCLEOID-ASSOCIATED PROTEIN YBAB"/>
    <property type="match status" value="1"/>
</dbReference>
<proteinExistence type="inferred from homology"/>
<dbReference type="OrthoDB" id="9803080at2"/>
<dbReference type="RefSeq" id="WP_100281595.1">
    <property type="nucleotide sequence ID" value="NZ_CP024923.1"/>
</dbReference>
<evidence type="ECO:0000313" key="5">
    <source>
        <dbReference type="Proteomes" id="UP000229081"/>
    </source>
</evidence>
<dbReference type="PIRSF" id="PIRSF004555">
    <property type="entry name" value="UCP004555"/>
    <property type="match status" value="1"/>
</dbReference>
<dbReference type="Pfam" id="PF02575">
    <property type="entry name" value="YbaB_DNA_bd"/>
    <property type="match status" value="1"/>
</dbReference>
<dbReference type="GO" id="GO:0003677">
    <property type="term" value="F:DNA binding"/>
    <property type="evidence" value="ECO:0007669"/>
    <property type="project" value="UniProtKB-UniRule"/>
</dbReference>
<keyword evidence="2" id="KW-0963">Cytoplasm</keyword>
<keyword evidence="3" id="KW-0175">Coiled coil</keyword>
<dbReference type="PANTHER" id="PTHR33449:SF1">
    <property type="entry name" value="NUCLEOID-ASSOCIATED PROTEIN YBAB"/>
    <property type="match status" value="1"/>
</dbReference>
<comment type="subunit">
    <text evidence="2">Homodimer.</text>
</comment>
<dbReference type="Gene3D" id="3.30.1310.10">
    <property type="entry name" value="Nucleoid-associated protein YbaB-like domain"/>
    <property type="match status" value="1"/>
</dbReference>
<dbReference type="GO" id="GO:0043590">
    <property type="term" value="C:bacterial nucleoid"/>
    <property type="evidence" value="ECO:0007669"/>
    <property type="project" value="UniProtKB-UniRule"/>
</dbReference>
<keyword evidence="1 2" id="KW-0238">DNA-binding</keyword>
<sequence>MKSLEDIMAMAQNVQAELTKAQATLDTIEVEGASGGGLVKVRASAKGRIIGVDIDESLLAPSEKGMLEDLVAAAFNDARAKADAASATEMSKMSSGLPLPPGFKLPF</sequence>
<organism evidence="4 5">
    <name type="scientific">Sphingomonas psychrotolerans</name>
    <dbReference type="NCBI Taxonomy" id="1327635"/>
    <lineage>
        <taxon>Bacteria</taxon>
        <taxon>Pseudomonadati</taxon>
        <taxon>Pseudomonadota</taxon>
        <taxon>Alphaproteobacteria</taxon>
        <taxon>Sphingomonadales</taxon>
        <taxon>Sphingomonadaceae</taxon>
        <taxon>Sphingomonas</taxon>
    </lineage>
</organism>
<dbReference type="KEGG" id="sphc:CVN68_07235"/>
<comment type="function">
    <text evidence="2">Binds to DNA and alters its conformation. May be involved in regulation of gene expression, nucleoid organization and DNA protection.</text>
</comment>
<evidence type="ECO:0000256" key="3">
    <source>
        <dbReference type="SAM" id="Coils"/>
    </source>
</evidence>
<gene>
    <name evidence="4" type="ORF">CVN68_07235</name>
</gene>
<dbReference type="HAMAP" id="MF_00274">
    <property type="entry name" value="DNA_YbaB_EbfC"/>
    <property type="match status" value="1"/>
</dbReference>
<dbReference type="AlphaFoldDB" id="A0A2K8MGV9"/>
<dbReference type="GO" id="GO:0005829">
    <property type="term" value="C:cytosol"/>
    <property type="evidence" value="ECO:0007669"/>
    <property type="project" value="TreeGrafter"/>
</dbReference>
<comment type="similarity">
    <text evidence="2">Belongs to the YbaB/EbfC family.</text>
</comment>
<accession>A0A2K8MGV9</accession>
<feature type="coiled-coil region" evidence="3">
    <location>
        <begin position="4"/>
        <end position="31"/>
    </location>
</feature>
<reference evidence="4 5" key="1">
    <citation type="submission" date="2017-11" db="EMBL/GenBank/DDBJ databases">
        <title>Complete genome sequence of Sphingomonas sp. Strain Cra20, a psychrotolerant potential plant growth promoting rhizobacteria.</title>
        <authorList>
            <person name="Luo Y."/>
        </authorList>
    </citation>
    <scope>NUCLEOTIDE SEQUENCE [LARGE SCALE GENOMIC DNA]</scope>
    <source>
        <strain evidence="4 5">Cra20</strain>
    </source>
</reference>
<dbReference type="Proteomes" id="UP000229081">
    <property type="component" value="Chromosome"/>
</dbReference>
<name>A0A2K8MGV9_9SPHN</name>
<evidence type="ECO:0000313" key="4">
    <source>
        <dbReference type="EMBL" id="ATY31786.1"/>
    </source>
</evidence>
<keyword evidence="5" id="KW-1185">Reference proteome</keyword>
<dbReference type="NCBIfam" id="TIGR00103">
    <property type="entry name" value="DNA_YbaB_EbfC"/>
    <property type="match status" value="1"/>
</dbReference>
<evidence type="ECO:0000256" key="2">
    <source>
        <dbReference type="HAMAP-Rule" id="MF_00274"/>
    </source>
</evidence>
<dbReference type="InterPro" id="IPR004401">
    <property type="entry name" value="YbaB/EbfC"/>
</dbReference>
<dbReference type="InterPro" id="IPR036894">
    <property type="entry name" value="YbaB-like_sf"/>
</dbReference>